<keyword evidence="1" id="KW-0472">Membrane</keyword>
<dbReference type="InterPro" id="IPR012156">
    <property type="entry name" value="Cold_shock_CspA"/>
</dbReference>
<dbReference type="STRING" id="764299.STRIC_0504"/>
<keyword evidence="1" id="KW-0812">Transmembrane</keyword>
<sequence>MSLSLILVLLIWNLVVFAIYGMDKRKAIKGDWRIAEKHLLIMTLFMGGLGALLAGKLFHHKTKKWYFQIAWWLGIVILIAFSYYFYQLTRSEMFSWL</sequence>
<evidence type="ECO:0000256" key="1">
    <source>
        <dbReference type="SAM" id="Phobius"/>
    </source>
</evidence>
<dbReference type="EMBL" id="AEUX02000008">
    <property type="protein sequence ID" value="EHI68590.1"/>
    <property type="molecule type" value="Genomic_DNA"/>
</dbReference>
<dbReference type="OrthoDB" id="1698854at2"/>
<feature type="transmembrane region" description="Helical" evidence="1">
    <location>
        <begin position="6"/>
        <end position="23"/>
    </location>
</feature>
<dbReference type="InterPro" id="IPR010718">
    <property type="entry name" value="DUF1294"/>
</dbReference>
<evidence type="ECO:0000313" key="2">
    <source>
        <dbReference type="EMBL" id="EHI68590.1"/>
    </source>
</evidence>
<dbReference type="RefSeq" id="WP_008090548.1">
    <property type="nucleotide sequence ID" value="NZ_AEUX02000008.1"/>
</dbReference>
<organism evidence="2 3">
    <name type="scientific">Streptococcus ictaluri 707-05</name>
    <dbReference type="NCBI Taxonomy" id="764299"/>
    <lineage>
        <taxon>Bacteria</taxon>
        <taxon>Bacillati</taxon>
        <taxon>Bacillota</taxon>
        <taxon>Bacilli</taxon>
        <taxon>Lactobacillales</taxon>
        <taxon>Streptococcaceae</taxon>
        <taxon>Streptococcus</taxon>
    </lineage>
</organism>
<dbReference type="Pfam" id="PF06961">
    <property type="entry name" value="DUF1294"/>
    <property type="match status" value="1"/>
</dbReference>
<evidence type="ECO:0008006" key="4">
    <source>
        <dbReference type="Google" id="ProtNLM"/>
    </source>
</evidence>
<evidence type="ECO:0000313" key="3">
    <source>
        <dbReference type="Proteomes" id="UP000003330"/>
    </source>
</evidence>
<dbReference type="eggNOG" id="COG3326">
    <property type="taxonomic scope" value="Bacteria"/>
</dbReference>
<keyword evidence="1" id="KW-1133">Transmembrane helix</keyword>
<dbReference type="AlphaFoldDB" id="G5K617"/>
<dbReference type="PIRSF" id="PIRSF002599">
    <property type="entry name" value="Cold_shock_A"/>
    <property type="match status" value="1"/>
</dbReference>
<feature type="transmembrane region" description="Helical" evidence="1">
    <location>
        <begin position="39"/>
        <end position="59"/>
    </location>
</feature>
<accession>G5K617</accession>
<reference evidence="2 3" key="1">
    <citation type="journal article" date="2014" name="Int. J. Syst. Evol. Microbiol.">
        <title>Phylogenomics and the dynamic genome evolution of the genus Streptococcus.</title>
        <authorList>
            <consortium name="The Broad Institute Genome Sequencing Platform"/>
            <person name="Richards V.P."/>
            <person name="Palmer S.R."/>
            <person name="Pavinski Bitar P.D."/>
            <person name="Qin X."/>
            <person name="Weinstock G.M."/>
            <person name="Highlander S.K."/>
            <person name="Town C.D."/>
            <person name="Burne R.A."/>
            <person name="Stanhope M.J."/>
        </authorList>
    </citation>
    <scope>NUCLEOTIDE SEQUENCE [LARGE SCALE GENOMIC DNA]</scope>
    <source>
        <strain evidence="2 3">707-05</strain>
    </source>
</reference>
<keyword evidence="3" id="KW-1185">Reference proteome</keyword>
<gene>
    <name evidence="2" type="ORF">STRIC_0504</name>
</gene>
<proteinExistence type="predicted"/>
<name>G5K617_9STRE</name>
<comment type="caution">
    <text evidence="2">The sequence shown here is derived from an EMBL/GenBank/DDBJ whole genome shotgun (WGS) entry which is preliminary data.</text>
</comment>
<dbReference type="Proteomes" id="UP000003330">
    <property type="component" value="Unassembled WGS sequence"/>
</dbReference>
<protein>
    <recommendedName>
        <fullName evidence="4">PF06961 family protein</fullName>
    </recommendedName>
</protein>
<dbReference type="GO" id="GO:0003676">
    <property type="term" value="F:nucleic acid binding"/>
    <property type="evidence" value="ECO:0007669"/>
    <property type="project" value="InterPro"/>
</dbReference>
<feature type="transmembrane region" description="Helical" evidence="1">
    <location>
        <begin position="65"/>
        <end position="86"/>
    </location>
</feature>